<comment type="caution">
    <text evidence="1">The sequence shown here is derived from an EMBL/GenBank/DDBJ whole genome shotgun (WGS) entry which is preliminary data.</text>
</comment>
<proteinExistence type="predicted"/>
<gene>
    <name evidence="1" type="ORF">HPB49_013658</name>
</gene>
<sequence length="81" mass="8957">MYVGLARPAADKECQGQENPLLDESILVAEVRAVLFDLKRNTASGADKITYGMLRNLDDESTVNLTAYLNKVWQSGEVPKD</sequence>
<keyword evidence="2" id="KW-1185">Reference proteome</keyword>
<dbReference type="EMBL" id="CM023480">
    <property type="protein sequence ID" value="KAH7970675.1"/>
    <property type="molecule type" value="Genomic_DNA"/>
</dbReference>
<name>A0ACB8DJ43_DERSI</name>
<reference evidence="1" key="1">
    <citation type="submission" date="2020-05" db="EMBL/GenBank/DDBJ databases">
        <title>Large-scale comparative analyses of tick genomes elucidate their genetic diversity and vector capacities.</title>
        <authorList>
            <person name="Jia N."/>
            <person name="Wang J."/>
            <person name="Shi W."/>
            <person name="Du L."/>
            <person name="Sun Y."/>
            <person name="Zhan W."/>
            <person name="Jiang J."/>
            <person name="Wang Q."/>
            <person name="Zhang B."/>
            <person name="Ji P."/>
            <person name="Sakyi L.B."/>
            <person name="Cui X."/>
            <person name="Yuan T."/>
            <person name="Jiang B."/>
            <person name="Yang W."/>
            <person name="Lam T.T.-Y."/>
            <person name="Chang Q."/>
            <person name="Ding S."/>
            <person name="Wang X."/>
            <person name="Zhu J."/>
            <person name="Ruan X."/>
            <person name="Zhao L."/>
            <person name="Wei J."/>
            <person name="Que T."/>
            <person name="Du C."/>
            <person name="Cheng J."/>
            <person name="Dai P."/>
            <person name="Han X."/>
            <person name="Huang E."/>
            <person name="Gao Y."/>
            <person name="Liu J."/>
            <person name="Shao H."/>
            <person name="Ye R."/>
            <person name="Li L."/>
            <person name="Wei W."/>
            <person name="Wang X."/>
            <person name="Wang C."/>
            <person name="Yang T."/>
            <person name="Huo Q."/>
            <person name="Li W."/>
            <person name="Guo W."/>
            <person name="Chen H."/>
            <person name="Zhou L."/>
            <person name="Ni X."/>
            <person name="Tian J."/>
            <person name="Zhou Y."/>
            <person name="Sheng Y."/>
            <person name="Liu T."/>
            <person name="Pan Y."/>
            <person name="Xia L."/>
            <person name="Li J."/>
            <person name="Zhao F."/>
            <person name="Cao W."/>
        </authorList>
    </citation>
    <scope>NUCLEOTIDE SEQUENCE</scope>
    <source>
        <strain evidence="1">Dsil-2018</strain>
    </source>
</reference>
<evidence type="ECO:0000313" key="1">
    <source>
        <dbReference type="EMBL" id="KAH7970675.1"/>
    </source>
</evidence>
<accession>A0ACB8DJ43</accession>
<protein>
    <submittedName>
        <fullName evidence="1">Uncharacterized protein</fullName>
    </submittedName>
</protein>
<organism evidence="1 2">
    <name type="scientific">Dermacentor silvarum</name>
    <name type="common">Tick</name>
    <dbReference type="NCBI Taxonomy" id="543639"/>
    <lineage>
        <taxon>Eukaryota</taxon>
        <taxon>Metazoa</taxon>
        <taxon>Ecdysozoa</taxon>
        <taxon>Arthropoda</taxon>
        <taxon>Chelicerata</taxon>
        <taxon>Arachnida</taxon>
        <taxon>Acari</taxon>
        <taxon>Parasitiformes</taxon>
        <taxon>Ixodida</taxon>
        <taxon>Ixodoidea</taxon>
        <taxon>Ixodidae</taxon>
        <taxon>Rhipicephalinae</taxon>
        <taxon>Dermacentor</taxon>
    </lineage>
</organism>
<evidence type="ECO:0000313" key="2">
    <source>
        <dbReference type="Proteomes" id="UP000821865"/>
    </source>
</evidence>
<dbReference type="Proteomes" id="UP000821865">
    <property type="component" value="Chromosome 11"/>
</dbReference>